<dbReference type="OrthoDB" id="1753730at2"/>
<evidence type="ECO:0000313" key="2">
    <source>
        <dbReference type="Proteomes" id="UP000095743"/>
    </source>
</evidence>
<dbReference type="RefSeq" id="WP_069980364.1">
    <property type="nucleotide sequence ID" value="NZ_CP017269.1"/>
</dbReference>
<proteinExistence type="predicted"/>
<reference evidence="1 2" key="1">
    <citation type="submission" date="2016-09" db="EMBL/GenBank/DDBJ databases">
        <title>Genomic analysis reveals versatility of anaerobic energy metabolism of Geosporobacter ferrireducens IRF9 of phylum Firmicutes.</title>
        <authorList>
            <person name="Kim S.-J."/>
        </authorList>
    </citation>
    <scope>NUCLEOTIDE SEQUENCE [LARGE SCALE GENOMIC DNA]</scope>
    <source>
        <strain evidence="1 2">IRF9</strain>
    </source>
</reference>
<dbReference type="Proteomes" id="UP000095743">
    <property type="component" value="Chromosome"/>
</dbReference>
<dbReference type="AlphaFoldDB" id="A0A1D8GMA1"/>
<evidence type="ECO:0000313" key="1">
    <source>
        <dbReference type="EMBL" id="AOT72049.1"/>
    </source>
</evidence>
<organism evidence="1 2">
    <name type="scientific">Geosporobacter ferrireducens</name>
    <dbReference type="NCBI Taxonomy" id="1424294"/>
    <lineage>
        <taxon>Bacteria</taxon>
        <taxon>Bacillati</taxon>
        <taxon>Bacillota</taxon>
        <taxon>Clostridia</taxon>
        <taxon>Peptostreptococcales</taxon>
        <taxon>Thermotaleaceae</taxon>
        <taxon>Geosporobacter</taxon>
    </lineage>
</organism>
<evidence type="ECO:0008006" key="3">
    <source>
        <dbReference type="Google" id="ProtNLM"/>
    </source>
</evidence>
<dbReference type="EMBL" id="CP017269">
    <property type="protein sequence ID" value="AOT72049.1"/>
    <property type="molecule type" value="Genomic_DNA"/>
</dbReference>
<protein>
    <recommendedName>
        <fullName evidence="3">RNase H type-1 domain-containing protein</fullName>
    </recommendedName>
</protein>
<gene>
    <name evidence="1" type="ORF">Gferi_22435</name>
</gene>
<keyword evidence="2" id="KW-1185">Reference proteome</keyword>
<name>A0A1D8GMA1_9FIRM</name>
<sequence>MIRAYLAGISTHYEGEDIEIRYHIYENQSLISKKSVFQAYRKPAIVGQVALLTLLKELEQYIGTEIIIIVNDAALKEQIRGTTKTKNKDVLKMSSVVREELTKFKNLLTIKNVSGDRSELAKWNEELQP</sequence>
<dbReference type="KEGG" id="gfe:Gferi_22435"/>
<dbReference type="STRING" id="1424294.Gferi_22435"/>
<accession>A0A1D8GMA1</accession>